<feature type="domain" description="Histidine-specific methyltransferase SAM-dependent" evidence="3">
    <location>
        <begin position="7"/>
        <end position="79"/>
    </location>
</feature>
<dbReference type="Proteomes" id="UP001291687">
    <property type="component" value="Unassembled WGS sequence"/>
</dbReference>
<organism evidence="4 5">
    <name type="scientific">Candidatus Megaera venefica</name>
    <dbReference type="NCBI Taxonomy" id="2055910"/>
    <lineage>
        <taxon>Bacteria</taxon>
        <taxon>Pseudomonadati</taxon>
        <taxon>Pseudomonadota</taxon>
        <taxon>Alphaproteobacteria</taxon>
        <taxon>Rickettsiales</taxon>
        <taxon>Rickettsiaceae</taxon>
        <taxon>Candidatus Megaera</taxon>
    </lineage>
</organism>
<dbReference type="InterPro" id="IPR051128">
    <property type="entry name" value="EgtD_Methyltrsf_superfamily"/>
</dbReference>
<dbReference type="PANTHER" id="PTHR43397:SF1">
    <property type="entry name" value="ERGOTHIONEINE BIOSYNTHESIS PROTEIN 1"/>
    <property type="match status" value="1"/>
</dbReference>
<dbReference type="EMBL" id="JARJFB010000179">
    <property type="protein sequence ID" value="MEA0971573.1"/>
    <property type="molecule type" value="Genomic_DNA"/>
</dbReference>
<dbReference type="Pfam" id="PF10017">
    <property type="entry name" value="Methyltransf_33"/>
    <property type="match status" value="1"/>
</dbReference>
<comment type="caution">
    <text evidence="4">The sequence shown here is derived from an EMBL/GenBank/DDBJ whole genome shotgun (WGS) entry which is preliminary data.</text>
</comment>
<evidence type="ECO:0000313" key="5">
    <source>
        <dbReference type="Proteomes" id="UP001291687"/>
    </source>
</evidence>
<dbReference type="InterPro" id="IPR019257">
    <property type="entry name" value="MeTrfase_dom"/>
</dbReference>
<keyword evidence="2" id="KW-0808">Transferase</keyword>
<proteinExistence type="predicted"/>
<keyword evidence="1" id="KW-0489">Methyltransferase</keyword>
<dbReference type="InterPro" id="IPR029063">
    <property type="entry name" value="SAM-dependent_MTases_sf"/>
</dbReference>
<evidence type="ECO:0000259" key="3">
    <source>
        <dbReference type="Pfam" id="PF10017"/>
    </source>
</evidence>
<dbReference type="PANTHER" id="PTHR43397">
    <property type="entry name" value="ERGOTHIONEINE BIOSYNTHESIS PROTEIN 1"/>
    <property type="match status" value="1"/>
</dbReference>
<name>A0ABU5NEL8_9RICK</name>
<evidence type="ECO:0000256" key="2">
    <source>
        <dbReference type="ARBA" id="ARBA00022679"/>
    </source>
</evidence>
<protein>
    <submittedName>
        <fullName evidence="4">Histidine-specific domain protein</fullName>
    </submittedName>
</protein>
<reference evidence="4 5" key="1">
    <citation type="submission" date="2023-03" db="EMBL/GenBank/DDBJ databases">
        <title>Host association and intracellularity evolved multiple times independently in the Rickettsiales.</title>
        <authorList>
            <person name="Castelli M."/>
            <person name="Nardi T."/>
            <person name="Gammuto L."/>
            <person name="Bellinzona G."/>
            <person name="Sabaneyeva E."/>
            <person name="Potekhin A."/>
            <person name="Serra V."/>
            <person name="Petroni G."/>
            <person name="Sassera D."/>
        </authorList>
    </citation>
    <scope>NUCLEOTIDE SEQUENCE [LARGE SCALE GENOMIC DNA]</scope>
    <source>
        <strain evidence="4 5">Sr 2-6</strain>
    </source>
</reference>
<evidence type="ECO:0000313" key="4">
    <source>
        <dbReference type="EMBL" id="MEA0971573.1"/>
    </source>
</evidence>
<gene>
    <name evidence="4" type="ORF">Megvenef_01555</name>
</gene>
<dbReference type="SUPFAM" id="SSF53335">
    <property type="entry name" value="S-adenosyl-L-methionine-dependent methyltransferases"/>
    <property type="match status" value="1"/>
</dbReference>
<keyword evidence="5" id="KW-1185">Reference proteome</keyword>
<sequence length="83" mass="9217">MATILSKKCPFNIVELGAGDGTKTKVVLKYLSSLKVPFTYVPVDISAHVLEILEEHMKNDIPDLKIKKVAKTYNDALASPDWD</sequence>
<dbReference type="Gene3D" id="3.40.50.150">
    <property type="entry name" value="Vaccinia Virus protein VP39"/>
    <property type="match status" value="1"/>
</dbReference>
<accession>A0ABU5NEL8</accession>
<evidence type="ECO:0000256" key="1">
    <source>
        <dbReference type="ARBA" id="ARBA00022603"/>
    </source>
</evidence>